<dbReference type="EMBL" id="JAUUTY010000004">
    <property type="protein sequence ID" value="KAK1652289.1"/>
    <property type="molecule type" value="Genomic_DNA"/>
</dbReference>
<sequence>MVRVDSVLAASSSRPRRLCSPTVRIHGDLFAADAPGAVARPCASPWWSRRCGEVCLAWRGLAPPCRHGRALLRLTCETALAVHLFLVFLSCSCYLVTYPAALSMNELGFGSEKFIFGAPLLSLVDSLAWHQFGDSSGWCVLLSMPKAW</sequence>
<keyword evidence="1" id="KW-0812">Transmembrane</keyword>
<feature type="transmembrane region" description="Helical" evidence="1">
    <location>
        <begin position="80"/>
        <end position="102"/>
    </location>
</feature>
<dbReference type="Proteomes" id="UP001231189">
    <property type="component" value="Unassembled WGS sequence"/>
</dbReference>
<gene>
    <name evidence="2" type="ORF">QYE76_070094</name>
</gene>
<evidence type="ECO:0000256" key="1">
    <source>
        <dbReference type="SAM" id="Phobius"/>
    </source>
</evidence>
<dbReference type="AlphaFoldDB" id="A0AAD8SIA3"/>
<accession>A0AAD8SIA3</accession>
<organism evidence="2 3">
    <name type="scientific">Lolium multiflorum</name>
    <name type="common">Italian ryegrass</name>
    <name type="synonym">Lolium perenne subsp. multiflorum</name>
    <dbReference type="NCBI Taxonomy" id="4521"/>
    <lineage>
        <taxon>Eukaryota</taxon>
        <taxon>Viridiplantae</taxon>
        <taxon>Streptophyta</taxon>
        <taxon>Embryophyta</taxon>
        <taxon>Tracheophyta</taxon>
        <taxon>Spermatophyta</taxon>
        <taxon>Magnoliopsida</taxon>
        <taxon>Liliopsida</taxon>
        <taxon>Poales</taxon>
        <taxon>Poaceae</taxon>
        <taxon>BOP clade</taxon>
        <taxon>Pooideae</taxon>
        <taxon>Poodae</taxon>
        <taxon>Poeae</taxon>
        <taxon>Poeae Chloroplast Group 2 (Poeae type)</taxon>
        <taxon>Loliodinae</taxon>
        <taxon>Loliinae</taxon>
        <taxon>Lolium</taxon>
    </lineage>
</organism>
<protein>
    <submittedName>
        <fullName evidence="2">Uncharacterized protein</fullName>
    </submittedName>
</protein>
<evidence type="ECO:0000313" key="3">
    <source>
        <dbReference type="Proteomes" id="UP001231189"/>
    </source>
</evidence>
<comment type="caution">
    <text evidence="2">The sequence shown here is derived from an EMBL/GenBank/DDBJ whole genome shotgun (WGS) entry which is preliminary data.</text>
</comment>
<keyword evidence="1" id="KW-0472">Membrane</keyword>
<proteinExistence type="predicted"/>
<keyword evidence="3" id="KW-1185">Reference proteome</keyword>
<name>A0AAD8SIA3_LOLMU</name>
<evidence type="ECO:0000313" key="2">
    <source>
        <dbReference type="EMBL" id="KAK1652289.1"/>
    </source>
</evidence>
<keyword evidence="1" id="KW-1133">Transmembrane helix</keyword>
<reference evidence="2" key="1">
    <citation type="submission" date="2023-07" db="EMBL/GenBank/DDBJ databases">
        <title>A chromosome-level genome assembly of Lolium multiflorum.</title>
        <authorList>
            <person name="Chen Y."/>
            <person name="Copetti D."/>
            <person name="Kolliker R."/>
            <person name="Studer B."/>
        </authorList>
    </citation>
    <scope>NUCLEOTIDE SEQUENCE</scope>
    <source>
        <strain evidence="2">02402/16</strain>
        <tissue evidence="2">Leaf</tissue>
    </source>
</reference>